<dbReference type="Gene3D" id="3.90.230.10">
    <property type="entry name" value="Creatinase/methionine aminopeptidase superfamily"/>
    <property type="match status" value="1"/>
</dbReference>
<dbReference type="InterPro" id="IPR000994">
    <property type="entry name" value="Pept_M24"/>
</dbReference>
<dbReference type="EMBL" id="MEXH01000006">
    <property type="protein sequence ID" value="OGC92812.1"/>
    <property type="molecule type" value="Genomic_DNA"/>
</dbReference>
<reference evidence="2 3" key="1">
    <citation type="journal article" date="2016" name="Nat. Commun.">
        <title>Thousands of microbial genomes shed light on interconnected biogeochemical processes in an aquifer system.</title>
        <authorList>
            <person name="Anantharaman K."/>
            <person name="Brown C.T."/>
            <person name="Hug L.A."/>
            <person name="Sharon I."/>
            <person name="Castelle C.J."/>
            <person name="Probst A.J."/>
            <person name="Thomas B.C."/>
            <person name="Singh A."/>
            <person name="Wilkins M.J."/>
            <person name="Karaoz U."/>
            <person name="Brodie E.L."/>
            <person name="Williams K.H."/>
            <person name="Hubbard S.S."/>
            <person name="Banfield J.F."/>
        </authorList>
    </citation>
    <scope>NUCLEOTIDE SEQUENCE [LARGE SCALE GENOMIC DNA]</scope>
</reference>
<gene>
    <name evidence="2" type="ORF">A2876_01960</name>
</gene>
<accession>A0A1F4YFW6</accession>
<protein>
    <recommendedName>
        <fullName evidence="1">Peptidase M24 domain-containing protein</fullName>
    </recommendedName>
</protein>
<dbReference type="PANTHER" id="PTHR46112">
    <property type="entry name" value="AMINOPEPTIDASE"/>
    <property type="match status" value="1"/>
</dbReference>
<name>A0A1F4YFW6_9BACT</name>
<sequence length="392" mass="44085">MNTKKIQNLLNALHLDAWLIYQNQGTYEIGLNTLANDVCGIKDLVTRPWFCQIKRSGPPTWIYQSMEQDKFVHFLGKKLVYGSRDDLVRVLKQALPQSGRIAMEISSDANIPALSRVDYGTITLLKKLTRATIVSSQNLVGTYLSIWGKSGYQSHLKARNKLIKILNLTTAYLKHNLGKVTDLQLQKHIEELYVKQSLITLYHPVVASGKNTGNPHYFPSASKPVPIQKNELLLIDIWGKTKDHNSIFADVTTMFYTGRHVPDQIQSSWKTLKLARDTALNSIIKSLKAGHIPTGSNIDDAARAVVSKAGLKNYFVHRTGHNISTELHGFGPNLDNYETKDTRQLVLDSGYSIEPGIYTPYYGLRSEINIYISPDKKVIVTTPQPTEIQKII</sequence>
<evidence type="ECO:0000259" key="1">
    <source>
        <dbReference type="Pfam" id="PF00557"/>
    </source>
</evidence>
<evidence type="ECO:0000313" key="2">
    <source>
        <dbReference type="EMBL" id="OGC92812.1"/>
    </source>
</evidence>
<dbReference type="SUPFAM" id="SSF55920">
    <property type="entry name" value="Creatinase/aminopeptidase"/>
    <property type="match status" value="1"/>
</dbReference>
<dbReference type="AlphaFoldDB" id="A0A1F4YFW6"/>
<feature type="domain" description="Peptidase M24" evidence="1">
    <location>
        <begin position="179"/>
        <end position="372"/>
    </location>
</feature>
<dbReference type="PANTHER" id="PTHR46112:SF3">
    <property type="entry name" value="AMINOPEPTIDASE YPDF"/>
    <property type="match status" value="1"/>
</dbReference>
<dbReference type="InterPro" id="IPR050659">
    <property type="entry name" value="Peptidase_M24B"/>
</dbReference>
<dbReference type="InterPro" id="IPR036005">
    <property type="entry name" value="Creatinase/aminopeptidase-like"/>
</dbReference>
<dbReference type="Proteomes" id="UP000178176">
    <property type="component" value="Unassembled WGS sequence"/>
</dbReference>
<comment type="caution">
    <text evidence="2">The sequence shown here is derived from an EMBL/GenBank/DDBJ whole genome shotgun (WGS) entry which is preliminary data.</text>
</comment>
<evidence type="ECO:0000313" key="3">
    <source>
        <dbReference type="Proteomes" id="UP000178176"/>
    </source>
</evidence>
<proteinExistence type="predicted"/>
<organism evidence="2 3">
    <name type="scientific">Candidatus Amesbacteria bacterium RIFCSPHIGHO2_01_FULL_48_32b</name>
    <dbReference type="NCBI Taxonomy" id="1797253"/>
    <lineage>
        <taxon>Bacteria</taxon>
        <taxon>Candidatus Amesiibacteriota</taxon>
    </lineage>
</organism>
<dbReference type="Pfam" id="PF00557">
    <property type="entry name" value="Peptidase_M24"/>
    <property type="match status" value="1"/>
</dbReference>